<evidence type="ECO:0008006" key="5">
    <source>
        <dbReference type="Google" id="ProtNLM"/>
    </source>
</evidence>
<gene>
    <name evidence="3" type="ORF">IHE44_0003749</name>
    <name evidence="2" type="ORF">IHE44_006860</name>
</gene>
<dbReference type="EMBL" id="JADDUC010000244">
    <property type="protein sequence ID" value="KAG0115013.1"/>
    <property type="molecule type" value="Genomic_DNA"/>
</dbReference>
<feature type="chain" id="PRO_5032372606" description="Maestro heat-like repeat family member 5" evidence="1">
    <location>
        <begin position="22"/>
        <end position="344"/>
    </location>
</feature>
<accession>A0A835NH65</accession>
<keyword evidence="4" id="KW-1185">Reference proteome</keyword>
<dbReference type="PANTHER" id="PTHR23120">
    <property type="entry name" value="MAESTRO-RELATED HEAT DOMAIN-CONTAINING"/>
    <property type="match status" value="1"/>
</dbReference>
<proteinExistence type="predicted"/>
<dbReference type="OrthoDB" id="9421177at2759"/>
<name>A0A835NH65_9PASS</name>
<feature type="non-terminal residue" evidence="2">
    <location>
        <position position="344"/>
    </location>
</feature>
<dbReference type="AlphaFoldDB" id="A0A835NH65"/>
<sequence length="344" mass="38109">MRCVSMIWCCSIISCLLELLSQDISDWQLPAMAFLVEVLDFLDFNEWGDSLLEIMARRLQSTSREMRRLALRGLVQLSKEPSMVRRQQRLKLCWQRGAGESSPLGLAGLWELWQLLPALLRCCSAARVLQDRPSAPGLHGSSSSNQRMYSLTESLVDLLWDADEDIVEMTVVVLSFLLSHRDLAIPSPIALRLAGALWPLLDNVRLCAPSHGHWLLPPSVVSRGFLGLCTEGPGAADDNRHVQLLSIRLFQEVMRLVAAKGKKPLKMLVSKSLLPLFFNCHDENMRVAEVRTPGRWCPPGRGLSCRPAPWHLMGSSLLLALAQGGRSCALACGAISGSLLLCRP</sequence>
<evidence type="ECO:0000256" key="1">
    <source>
        <dbReference type="SAM" id="SignalP"/>
    </source>
</evidence>
<dbReference type="PROSITE" id="PS51257">
    <property type="entry name" value="PROKAR_LIPOPROTEIN"/>
    <property type="match status" value="1"/>
</dbReference>
<dbReference type="InterPro" id="IPR016024">
    <property type="entry name" value="ARM-type_fold"/>
</dbReference>
<reference evidence="3 4" key="2">
    <citation type="journal article" date="2021" name="J. Hered.">
        <title>Feather Gene Expression Elucidates the Developmental Basis of Plumage Iridescence in African Starlings.</title>
        <authorList>
            <person name="Rubenstein D.R."/>
            <person name="Corvelo A."/>
            <person name="MacManes M.D."/>
            <person name="Maia R."/>
            <person name="Narzisi G."/>
            <person name="Rousaki A."/>
            <person name="Vandenabeele P."/>
            <person name="Shawkey M.D."/>
            <person name="Solomon J."/>
        </authorList>
    </citation>
    <scope>NUCLEOTIDE SEQUENCE [LARGE SCALE GENOMIC DNA]</scope>
    <source>
        <strain evidence="3">SS15</strain>
    </source>
</reference>
<dbReference type="PANTHER" id="PTHR23120:SF42">
    <property type="entry name" value="MAESTRO HEAT-LIKE REPEAT FAMILY MEMBER 3"/>
    <property type="match status" value="1"/>
</dbReference>
<dbReference type="EMBL" id="JADDUC020000016">
    <property type="protein sequence ID" value="KAI1234039.1"/>
    <property type="molecule type" value="Genomic_DNA"/>
</dbReference>
<keyword evidence="1" id="KW-0732">Signal</keyword>
<reference evidence="3" key="3">
    <citation type="submission" date="2022-01" db="EMBL/GenBank/DDBJ databases">
        <authorList>
            <person name="Rubenstein D.R."/>
        </authorList>
    </citation>
    <scope>NUCLEOTIDE SEQUENCE</scope>
    <source>
        <strain evidence="3">SS15</strain>
        <tissue evidence="3">Liver</tissue>
    </source>
</reference>
<comment type="caution">
    <text evidence="2">The sequence shown here is derived from an EMBL/GenBank/DDBJ whole genome shotgun (WGS) entry which is preliminary data.</text>
</comment>
<dbReference type="GO" id="GO:0005737">
    <property type="term" value="C:cytoplasm"/>
    <property type="evidence" value="ECO:0007669"/>
    <property type="project" value="TreeGrafter"/>
</dbReference>
<feature type="signal peptide" evidence="1">
    <location>
        <begin position="1"/>
        <end position="21"/>
    </location>
</feature>
<dbReference type="SUPFAM" id="SSF48371">
    <property type="entry name" value="ARM repeat"/>
    <property type="match status" value="1"/>
</dbReference>
<evidence type="ECO:0000313" key="2">
    <source>
        <dbReference type="EMBL" id="KAG0115013.1"/>
    </source>
</evidence>
<dbReference type="InterPro" id="IPR045206">
    <property type="entry name" value="Maestro_heat-like_prot"/>
</dbReference>
<dbReference type="Proteomes" id="UP000618051">
    <property type="component" value="Unassembled WGS sequence"/>
</dbReference>
<reference evidence="2" key="1">
    <citation type="submission" date="2020-10" db="EMBL/GenBank/DDBJ databases">
        <title>Feather gene expression reveals the developmental basis of iridescence in African starlings.</title>
        <authorList>
            <person name="Rubenstein D.R."/>
        </authorList>
    </citation>
    <scope>NUCLEOTIDE SEQUENCE</scope>
    <source>
        <strain evidence="2">SS15</strain>
        <tissue evidence="2">Liver</tissue>
    </source>
</reference>
<evidence type="ECO:0000313" key="3">
    <source>
        <dbReference type="EMBL" id="KAI1234039.1"/>
    </source>
</evidence>
<organism evidence="2">
    <name type="scientific">Lamprotornis superbus</name>
    <dbReference type="NCBI Taxonomy" id="245042"/>
    <lineage>
        <taxon>Eukaryota</taxon>
        <taxon>Metazoa</taxon>
        <taxon>Chordata</taxon>
        <taxon>Craniata</taxon>
        <taxon>Vertebrata</taxon>
        <taxon>Euteleostomi</taxon>
        <taxon>Archelosauria</taxon>
        <taxon>Archosauria</taxon>
        <taxon>Dinosauria</taxon>
        <taxon>Saurischia</taxon>
        <taxon>Theropoda</taxon>
        <taxon>Coelurosauria</taxon>
        <taxon>Aves</taxon>
        <taxon>Neognathae</taxon>
        <taxon>Neoaves</taxon>
        <taxon>Telluraves</taxon>
        <taxon>Australaves</taxon>
        <taxon>Passeriformes</taxon>
        <taxon>Sturnidae</taxon>
        <taxon>Lamprotornis</taxon>
    </lineage>
</organism>
<protein>
    <recommendedName>
        <fullName evidence="5">Maestro heat-like repeat family member 5</fullName>
    </recommendedName>
</protein>
<evidence type="ECO:0000313" key="4">
    <source>
        <dbReference type="Proteomes" id="UP000618051"/>
    </source>
</evidence>